<organism evidence="2 3">
    <name type="scientific">Melghirimyces profundicolus</name>
    <dbReference type="NCBI Taxonomy" id="1242148"/>
    <lineage>
        <taxon>Bacteria</taxon>
        <taxon>Bacillati</taxon>
        <taxon>Bacillota</taxon>
        <taxon>Bacilli</taxon>
        <taxon>Bacillales</taxon>
        <taxon>Thermoactinomycetaceae</taxon>
        <taxon>Melghirimyces</taxon>
    </lineage>
</organism>
<evidence type="ECO:0000313" key="2">
    <source>
        <dbReference type="EMBL" id="PTX60333.1"/>
    </source>
</evidence>
<dbReference type="Proteomes" id="UP000244240">
    <property type="component" value="Unassembled WGS sequence"/>
</dbReference>
<gene>
    <name evidence="2" type="ORF">C8P63_10998</name>
</gene>
<accession>A0A2T6BW95</accession>
<dbReference type="SUPFAM" id="SSF51735">
    <property type="entry name" value="NAD(P)-binding Rossmann-fold domains"/>
    <property type="match status" value="1"/>
</dbReference>
<evidence type="ECO:0000259" key="1">
    <source>
        <dbReference type="Pfam" id="PF01370"/>
    </source>
</evidence>
<comment type="caution">
    <text evidence="2">The sequence shown here is derived from an EMBL/GenBank/DDBJ whole genome shotgun (WGS) entry which is preliminary data.</text>
</comment>
<keyword evidence="3" id="KW-1185">Reference proteome</keyword>
<sequence>MILITGATGYIGSSLTGFFVSRGVPVRAVDDFSVGGIRSIKGVEVLRKDVTEVEDVREMVEGVSVVIHLAAISDVSRCQLHRKEALLTNVLSLKYLIDEGKKAGVSKFIFPSSFTVYGAGGGNIHEELPVEPFNFYGQMKVWCEELLLSEQQKGHLDTVIFRQSNVCGSGEQPKSTVVETFCGSAVRREPIVIHGSGNQVRNFVHIRDLLEAYYRAAMEKVSGVINGAGHGSVSIRQIADWVNEECRQRLGHQVPIIHRHQTVVGHERETESLDCEPRRLIRLLGSRPLLTVRDAIREYFSAEEKENYST</sequence>
<dbReference type="EMBL" id="QBKR01000009">
    <property type="protein sequence ID" value="PTX60333.1"/>
    <property type="molecule type" value="Genomic_DNA"/>
</dbReference>
<dbReference type="InterPro" id="IPR050177">
    <property type="entry name" value="Lipid_A_modif_metabolic_enz"/>
</dbReference>
<dbReference type="PANTHER" id="PTHR43245">
    <property type="entry name" value="BIFUNCTIONAL POLYMYXIN RESISTANCE PROTEIN ARNA"/>
    <property type="match status" value="1"/>
</dbReference>
<dbReference type="Gene3D" id="3.40.50.720">
    <property type="entry name" value="NAD(P)-binding Rossmann-like Domain"/>
    <property type="match status" value="1"/>
</dbReference>
<reference evidence="2 3" key="1">
    <citation type="submission" date="2018-04" db="EMBL/GenBank/DDBJ databases">
        <title>Genomic Encyclopedia of Archaeal and Bacterial Type Strains, Phase II (KMG-II): from individual species to whole genera.</title>
        <authorList>
            <person name="Goeker M."/>
        </authorList>
    </citation>
    <scope>NUCLEOTIDE SEQUENCE [LARGE SCALE GENOMIC DNA]</scope>
    <source>
        <strain evidence="2 3">DSM 45787</strain>
    </source>
</reference>
<name>A0A2T6BW95_9BACL</name>
<proteinExistence type="predicted"/>
<dbReference type="RefSeq" id="WP_108023047.1">
    <property type="nucleotide sequence ID" value="NZ_QBKR01000009.1"/>
</dbReference>
<protein>
    <submittedName>
        <fullName evidence="2">UDP-glucose 4-epimerase</fullName>
    </submittedName>
</protein>
<dbReference type="CDD" id="cd08946">
    <property type="entry name" value="SDR_e"/>
    <property type="match status" value="1"/>
</dbReference>
<dbReference type="OrthoDB" id="9803892at2"/>
<dbReference type="Pfam" id="PF01370">
    <property type="entry name" value="Epimerase"/>
    <property type="match status" value="1"/>
</dbReference>
<dbReference type="InterPro" id="IPR001509">
    <property type="entry name" value="Epimerase_deHydtase"/>
</dbReference>
<dbReference type="AlphaFoldDB" id="A0A2T6BW95"/>
<feature type="domain" description="NAD-dependent epimerase/dehydratase" evidence="1">
    <location>
        <begin position="2"/>
        <end position="222"/>
    </location>
</feature>
<evidence type="ECO:0000313" key="3">
    <source>
        <dbReference type="Proteomes" id="UP000244240"/>
    </source>
</evidence>
<dbReference type="InterPro" id="IPR036291">
    <property type="entry name" value="NAD(P)-bd_dom_sf"/>
</dbReference>